<accession>A0AAP3E8V1</accession>
<gene>
    <name evidence="1" type="ORF">OB919_20435</name>
</gene>
<reference evidence="1 2" key="1">
    <citation type="submission" date="2022-09" db="EMBL/GenBank/DDBJ databases">
        <title>Enrichment on poylsaccharides allowed isolation of novel metabolic and taxonomic groups of Haloarchaea.</title>
        <authorList>
            <person name="Sorokin D.Y."/>
            <person name="Elcheninov A.G."/>
            <person name="Khizhniak T.V."/>
            <person name="Kolganova T.V."/>
            <person name="Kublanov I.V."/>
        </authorList>
    </citation>
    <scope>NUCLEOTIDE SEQUENCE [LARGE SCALE GENOMIC DNA]</scope>
    <source>
        <strain evidence="1 2">AArc-curdl1</strain>
    </source>
</reference>
<dbReference type="RefSeq" id="WP_342810616.1">
    <property type="nucleotide sequence ID" value="NZ_JAOPJZ010000037.1"/>
</dbReference>
<organism evidence="1 2">
    <name type="scientific">Natronosalvus hydrolyticus</name>
    <dbReference type="NCBI Taxonomy" id="2979988"/>
    <lineage>
        <taxon>Archaea</taxon>
        <taxon>Methanobacteriati</taxon>
        <taxon>Methanobacteriota</taxon>
        <taxon>Stenosarchaea group</taxon>
        <taxon>Halobacteria</taxon>
        <taxon>Halobacteriales</taxon>
        <taxon>Natrialbaceae</taxon>
        <taxon>Natronosalvus</taxon>
    </lineage>
</organism>
<keyword evidence="2" id="KW-1185">Reference proteome</keyword>
<comment type="caution">
    <text evidence="1">The sequence shown here is derived from an EMBL/GenBank/DDBJ whole genome shotgun (WGS) entry which is preliminary data.</text>
</comment>
<dbReference type="EMBL" id="JAOPJZ010000037">
    <property type="protein sequence ID" value="MCU4754315.1"/>
    <property type="molecule type" value="Genomic_DNA"/>
</dbReference>
<dbReference type="Proteomes" id="UP001321047">
    <property type="component" value="Unassembled WGS sequence"/>
</dbReference>
<name>A0AAP3E8V1_9EURY</name>
<evidence type="ECO:0000313" key="1">
    <source>
        <dbReference type="EMBL" id="MCU4754315.1"/>
    </source>
</evidence>
<proteinExistence type="predicted"/>
<protein>
    <submittedName>
        <fullName evidence="1">Uncharacterized protein</fullName>
    </submittedName>
</protein>
<dbReference type="AlphaFoldDB" id="A0AAP3E8V1"/>
<evidence type="ECO:0000313" key="2">
    <source>
        <dbReference type="Proteomes" id="UP001321047"/>
    </source>
</evidence>
<sequence>MIDHLVAATEVTSIETFKNNSMAKSESELRIEFIGAVVRHTKGGVVHCNAEPTIGKVDYGRHNCQEKMTAGDDVILYYEKEEGEEWLQLYRFCSNCDDARRLPQQGRKHGTEQAVVEGTLEHFEGTVEGKFYEDAVRLTDVQVHHYSPVTEG</sequence>